<dbReference type="KEGG" id="sscu:CEP64_05875"/>
<keyword evidence="11" id="KW-0067">ATP-binding</keyword>
<dbReference type="InterPro" id="IPR041328">
    <property type="entry name" value="HisK_sensor"/>
</dbReference>
<dbReference type="SUPFAM" id="SSF158472">
    <property type="entry name" value="HAMP domain-like"/>
    <property type="match status" value="1"/>
</dbReference>
<dbReference type="GO" id="GO:0000155">
    <property type="term" value="F:phosphorelay sensor kinase activity"/>
    <property type="evidence" value="ECO:0007669"/>
    <property type="project" value="InterPro"/>
</dbReference>
<dbReference type="PANTHER" id="PTHR42878:SF3">
    <property type="entry name" value="HISTIDINE PROTEIN KINASE SAES"/>
    <property type="match status" value="1"/>
</dbReference>
<evidence type="ECO:0000313" key="21">
    <source>
        <dbReference type="Proteomes" id="UP000197058"/>
    </source>
</evidence>
<dbReference type="Gene3D" id="3.30.565.10">
    <property type="entry name" value="Histidine kinase-like ATPase, C-terminal domain"/>
    <property type="match status" value="1"/>
</dbReference>
<feature type="domain" description="Histidine kinase" evidence="18">
    <location>
        <begin position="362"/>
        <end position="580"/>
    </location>
</feature>
<dbReference type="InterPro" id="IPR050351">
    <property type="entry name" value="BphY/WalK/GraS-like"/>
</dbReference>
<proteinExistence type="predicted"/>
<keyword evidence="10" id="KW-0418">Kinase</keyword>
<dbReference type="SUPFAM" id="SSF47384">
    <property type="entry name" value="Homodimeric domain of signal transducing histidine kinase"/>
    <property type="match status" value="1"/>
</dbReference>
<evidence type="ECO:0000256" key="12">
    <source>
        <dbReference type="ARBA" id="ARBA00022989"/>
    </source>
</evidence>
<name>A0AAI8GTQ2_MAMSC</name>
<dbReference type="Pfam" id="PF00672">
    <property type="entry name" value="HAMP"/>
    <property type="match status" value="1"/>
</dbReference>
<evidence type="ECO:0000256" key="3">
    <source>
        <dbReference type="ARBA" id="ARBA00012438"/>
    </source>
</evidence>
<dbReference type="InterPro" id="IPR036097">
    <property type="entry name" value="HisK_dim/P_sf"/>
</dbReference>
<dbReference type="InterPro" id="IPR003661">
    <property type="entry name" value="HisK_dim/P_dom"/>
</dbReference>
<evidence type="ECO:0000256" key="10">
    <source>
        <dbReference type="ARBA" id="ARBA00022777"/>
    </source>
</evidence>
<evidence type="ECO:0000256" key="8">
    <source>
        <dbReference type="ARBA" id="ARBA00022692"/>
    </source>
</evidence>
<dbReference type="PANTHER" id="PTHR42878">
    <property type="entry name" value="TWO-COMPONENT HISTIDINE KINASE"/>
    <property type="match status" value="1"/>
</dbReference>
<gene>
    <name evidence="20" type="ORF">CEP64_05875</name>
</gene>
<dbReference type="GO" id="GO:0000156">
    <property type="term" value="F:phosphorelay response regulator activity"/>
    <property type="evidence" value="ECO:0007669"/>
    <property type="project" value="TreeGrafter"/>
</dbReference>
<dbReference type="Gene3D" id="1.10.287.130">
    <property type="match status" value="1"/>
</dbReference>
<dbReference type="PROSITE" id="PS50885">
    <property type="entry name" value="HAMP"/>
    <property type="match status" value="1"/>
</dbReference>
<dbReference type="GO" id="GO:0030295">
    <property type="term" value="F:protein kinase activator activity"/>
    <property type="evidence" value="ECO:0007669"/>
    <property type="project" value="TreeGrafter"/>
</dbReference>
<feature type="transmembrane region" description="Helical" evidence="17">
    <location>
        <begin position="168"/>
        <end position="191"/>
    </location>
</feature>
<organism evidence="20 21">
    <name type="scientific">Mammaliicoccus sciuri</name>
    <name type="common">Staphylococcus sciuri</name>
    <dbReference type="NCBI Taxonomy" id="1296"/>
    <lineage>
        <taxon>Bacteria</taxon>
        <taxon>Bacillati</taxon>
        <taxon>Bacillota</taxon>
        <taxon>Bacilli</taxon>
        <taxon>Bacillales</taxon>
        <taxon>Staphylococcaceae</taxon>
        <taxon>Mammaliicoccus</taxon>
    </lineage>
</organism>
<dbReference type="CDD" id="cd00075">
    <property type="entry name" value="HATPase"/>
    <property type="match status" value="1"/>
</dbReference>
<evidence type="ECO:0000256" key="14">
    <source>
        <dbReference type="ARBA" id="ARBA00023136"/>
    </source>
</evidence>
<evidence type="ECO:0000259" key="18">
    <source>
        <dbReference type="PROSITE" id="PS50109"/>
    </source>
</evidence>
<keyword evidence="9" id="KW-0547">Nucleotide-binding</keyword>
<dbReference type="InterPro" id="IPR004358">
    <property type="entry name" value="Sig_transdc_His_kin-like_C"/>
</dbReference>
<dbReference type="Pfam" id="PF00512">
    <property type="entry name" value="HisKA"/>
    <property type="match status" value="1"/>
</dbReference>
<dbReference type="CDD" id="cd00082">
    <property type="entry name" value="HisKA"/>
    <property type="match status" value="1"/>
</dbReference>
<dbReference type="SMART" id="SM00304">
    <property type="entry name" value="HAMP"/>
    <property type="match status" value="1"/>
</dbReference>
<keyword evidence="7" id="KW-0808">Transferase</keyword>
<dbReference type="FunFam" id="3.30.565.10:FF:000006">
    <property type="entry name" value="Sensor histidine kinase WalK"/>
    <property type="match status" value="1"/>
</dbReference>
<feature type="transmembrane region" description="Helical" evidence="17">
    <location>
        <begin position="12"/>
        <end position="34"/>
    </location>
</feature>
<keyword evidence="12 17" id="KW-1133">Transmembrane helix</keyword>
<dbReference type="CDD" id="cd06225">
    <property type="entry name" value="HAMP"/>
    <property type="match status" value="1"/>
</dbReference>
<dbReference type="InterPro" id="IPR036890">
    <property type="entry name" value="HATPase_C_sf"/>
</dbReference>
<dbReference type="EC" id="2.7.13.3" evidence="3"/>
<dbReference type="Gene3D" id="6.10.340.10">
    <property type="match status" value="1"/>
</dbReference>
<dbReference type="SMART" id="SM00387">
    <property type="entry name" value="HATPase_c"/>
    <property type="match status" value="1"/>
</dbReference>
<comment type="subcellular location">
    <subcellularLocation>
        <location evidence="2">Cell membrane</location>
        <topology evidence="2">Multi-pass membrane protein</topology>
    </subcellularLocation>
</comment>
<dbReference type="SUPFAM" id="SSF55874">
    <property type="entry name" value="ATPase domain of HSP90 chaperone/DNA topoisomerase II/histidine kinase"/>
    <property type="match status" value="1"/>
</dbReference>
<evidence type="ECO:0000256" key="9">
    <source>
        <dbReference type="ARBA" id="ARBA00022741"/>
    </source>
</evidence>
<dbReference type="SMART" id="SM00388">
    <property type="entry name" value="HisKA"/>
    <property type="match status" value="1"/>
</dbReference>
<comment type="function">
    <text evidence="16">Member of the two-component regulatory system SrrA/SrrB, which is involved in the global regulation of staphylococcal virulence factors in response to environmental oxygen levels as well as biofilm formation. Also plays an essential role in host-derived nitric oxide resistance by regulating hmp/flavohemoglobin, an enzyme that detoxifies nitric oxide by converting it to nitrate. Functions as a sensor protein kinase which is autophosphorylated at a histidine residue and transfers its phosphate group to SrrA. In turn, SrrA binds to the upstream promoter regions of the target genes to positively and negatively regulate their expression.</text>
</comment>
<evidence type="ECO:0000313" key="20">
    <source>
        <dbReference type="EMBL" id="ASE34119.1"/>
    </source>
</evidence>
<evidence type="ECO:0000256" key="2">
    <source>
        <dbReference type="ARBA" id="ARBA00004651"/>
    </source>
</evidence>
<dbReference type="InterPro" id="IPR005467">
    <property type="entry name" value="His_kinase_dom"/>
</dbReference>
<dbReference type="FunFam" id="1.10.287.130:FF:000001">
    <property type="entry name" value="Two-component sensor histidine kinase"/>
    <property type="match status" value="1"/>
</dbReference>
<evidence type="ECO:0000256" key="16">
    <source>
        <dbReference type="ARBA" id="ARBA00046070"/>
    </source>
</evidence>
<keyword evidence="8 17" id="KW-0812">Transmembrane</keyword>
<protein>
    <recommendedName>
        <fullName evidence="4">Sensor protein SrrB</fullName>
        <ecNumber evidence="3">2.7.13.3</ecNumber>
    </recommendedName>
    <alternativeName>
        <fullName evidence="15">Staphylococcal respiratory response protein B</fullName>
    </alternativeName>
</protein>
<evidence type="ECO:0000256" key="15">
    <source>
        <dbReference type="ARBA" id="ARBA00030120"/>
    </source>
</evidence>
<keyword evidence="13" id="KW-0902">Two-component regulatory system</keyword>
<evidence type="ECO:0000256" key="6">
    <source>
        <dbReference type="ARBA" id="ARBA00022553"/>
    </source>
</evidence>
<evidence type="ECO:0000256" key="4">
    <source>
        <dbReference type="ARBA" id="ARBA00020500"/>
    </source>
</evidence>
<evidence type="ECO:0000256" key="1">
    <source>
        <dbReference type="ARBA" id="ARBA00000085"/>
    </source>
</evidence>
<dbReference type="GO" id="GO:0007234">
    <property type="term" value="P:osmosensory signaling via phosphorelay pathway"/>
    <property type="evidence" value="ECO:0007669"/>
    <property type="project" value="TreeGrafter"/>
</dbReference>
<dbReference type="Proteomes" id="UP000197058">
    <property type="component" value="Chromosome"/>
</dbReference>
<dbReference type="AlphaFoldDB" id="A0AAI8GTQ2"/>
<evidence type="ECO:0000256" key="7">
    <source>
        <dbReference type="ARBA" id="ARBA00022679"/>
    </source>
</evidence>
<evidence type="ECO:0000256" key="17">
    <source>
        <dbReference type="SAM" id="Phobius"/>
    </source>
</evidence>
<dbReference type="PRINTS" id="PR00344">
    <property type="entry name" value="BCTRLSENSOR"/>
</dbReference>
<evidence type="ECO:0000256" key="11">
    <source>
        <dbReference type="ARBA" id="ARBA00022840"/>
    </source>
</evidence>
<reference evidence="21" key="1">
    <citation type="submission" date="2017-06" db="EMBL/GenBank/DDBJ databases">
        <title>FDA dAtabase for Regulatory Grade micrObial Sequences (FDA-ARGOS): Supporting development and validation of Infectious Disease Dx tests.</title>
        <authorList>
            <person name="Goldberg B."/>
            <person name="Campos J."/>
            <person name="Tallon L."/>
            <person name="Sadzewicz L."/>
            <person name="Sengamalay N."/>
            <person name="Ott S."/>
            <person name="Godinez A."/>
            <person name="Nagaraj S."/>
            <person name="Vavikolanu K."/>
            <person name="Nadendla S."/>
            <person name="George J."/>
            <person name="Geyer C."/>
            <person name="Sichtig H."/>
        </authorList>
    </citation>
    <scope>NUCLEOTIDE SEQUENCE [LARGE SCALE GENOMIC DNA]</scope>
    <source>
        <strain evidence="21">FDAARGOS_285</strain>
    </source>
</reference>
<keyword evidence="14 17" id="KW-0472">Membrane</keyword>
<dbReference type="GO" id="GO:0005524">
    <property type="term" value="F:ATP binding"/>
    <property type="evidence" value="ECO:0007669"/>
    <property type="project" value="UniProtKB-KW"/>
</dbReference>
<dbReference type="InterPro" id="IPR003660">
    <property type="entry name" value="HAMP_dom"/>
</dbReference>
<dbReference type="InterPro" id="IPR003594">
    <property type="entry name" value="HATPase_dom"/>
</dbReference>
<evidence type="ECO:0000259" key="19">
    <source>
        <dbReference type="PROSITE" id="PS50885"/>
    </source>
</evidence>
<dbReference type="Pfam" id="PF02518">
    <property type="entry name" value="HATPase_c"/>
    <property type="match status" value="1"/>
</dbReference>
<evidence type="ECO:0000256" key="5">
    <source>
        <dbReference type="ARBA" id="ARBA00022475"/>
    </source>
</evidence>
<evidence type="ECO:0000256" key="13">
    <source>
        <dbReference type="ARBA" id="ARBA00023012"/>
    </source>
</evidence>
<dbReference type="PROSITE" id="PS50109">
    <property type="entry name" value="HIS_KIN"/>
    <property type="match status" value="1"/>
</dbReference>
<dbReference type="GO" id="GO:0005886">
    <property type="term" value="C:plasma membrane"/>
    <property type="evidence" value="ECO:0007669"/>
    <property type="project" value="UniProtKB-SubCell"/>
</dbReference>
<dbReference type="RefSeq" id="WP_081047118.1">
    <property type="nucleotide sequence ID" value="NZ_CP022046.2"/>
</dbReference>
<feature type="domain" description="HAMP" evidence="19">
    <location>
        <begin position="193"/>
        <end position="245"/>
    </location>
</feature>
<accession>A0AAI8GTQ2</accession>
<sequence length="580" mass="65798">MNRLNSVVVKLWLSIILIVTTVLLLLSGFLITFLQSYNTSTTGENLYNNASKIERLLLSSHEKASAIDYARELVEDPAGLIIVKNSDDLTAKSEDPLKEVMINEIRTNHAFDKVFNEDKHVLKEINLTYNSEKHQYILLGYPSQAFPEEDAGIFLFQDINSIKEAQNVVTLSILVSAIILLIVSTVFAFFLSNRITKPLIQLKHAAFKVAKGHYTEKVPIYTRDEIGELGLAFNKMSKDIRTNIDDVKSKNNIQEKLINSMIDGVLGINDKNEIIISNSKADIFLKEVKEFNHVDISTQRNDTFKEKNTQFFEYELGHKYYVVISTYINSIQNDGSSGIVVIIRDMTDEHHMDQMKKDFIASVSHELRTPISMLQGYTEAIVDGIVTEKKDVDDFLYIILDESKRLSRLINELLEVAKMDAEGIKVHLDEFNISTLMNKIDTKFLPQARENGLNLSVKHIGNLTNWYGDSDRVEQILTNLIDNAIRYTHQNDSINVVFDDTDEEDFVITVQDSGVGIAKEHLDQIFDRFYKVDASRTRGKHGTGLGLFIVQKIIDAHHGTIKVDSKEGEGTQFTITLPKV</sequence>
<dbReference type="EMBL" id="CP022046">
    <property type="protein sequence ID" value="ASE34119.1"/>
    <property type="molecule type" value="Genomic_DNA"/>
</dbReference>
<comment type="catalytic activity">
    <reaction evidence="1">
        <text>ATP + protein L-histidine = ADP + protein N-phospho-L-histidine.</text>
        <dbReference type="EC" id="2.7.13.3"/>
    </reaction>
</comment>
<keyword evidence="5" id="KW-1003">Cell membrane</keyword>
<keyword evidence="6" id="KW-0597">Phosphoprotein</keyword>
<dbReference type="Pfam" id="PF18698">
    <property type="entry name" value="HisK_sensor"/>
    <property type="match status" value="1"/>
</dbReference>